<dbReference type="InterPro" id="IPR004843">
    <property type="entry name" value="Calcineurin-like_PHP"/>
</dbReference>
<dbReference type="STRING" id="1121298.SAMN05444401_1836"/>
<feature type="domain" description="Calcineurin-like phosphoesterase" evidence="5">
    <location>
        <begin position="59"/>
        <end position="301"/>
    </location>
</feature>
<dbReference type="EMBL" id="FQZO01000002">
    <property type="protein sequence ID" value="SHI93712.1"/>
    <property type="molecule type" value="Genomic_DNA"/>
</dbReference>
<organism evidence="7 8">
    <name type="scientific">Clostridium amylolyticum</name>
    <dbReference type="NCBI Taxonomy" id="1121298"/>
    <lineage>
        <taxon>Bacteria</taxon>
        <taxon>Bacillati</taxon>
        <taxon>Bacillota</taxon>
        <taxon>Clostridia</taxon>
        <taxon>Eubacteriales</taxon>
        <taxon>Clostridiaceae</taxon>
        <taxon>Clostridium</taxon>
    </lineage>
</organism>
<keyword evidence="8" id="KW-1185">Reference proteome</keyword>
<dbReference type="Gene3D" id="3.60.21.10">
    <property type="match status" value="1"/>
</dbReference>
<dbReference type="OrthoDB" id="2036332at2"/>
<proteinExistence type="inferred from homology"/>
<dbReference type="SUPFAM" id="SSF56300">
    <property type="entry name" value="Metallo-dependent phosphatases"/>
    <property type="match status" value="1"/>
</dbReference>
<feature type="domain" description="Cyclic nucleotide phosphodiesterase C-terminal" evidence="6">
    <location>
        <begin position="356"/>
        <end position="457"/>
    </location>
</feature>
<dbReference type="InterPro" id="IPR040869">
    <property type="entry name" value="CNP_C"/>
</dbReference>
<protein>
    <submittedName>
        <fullName evidence="7">3',5'-cyclic AMP phosphodiesterase CpdA</fullName>
    </submittedName>
</protein>
<dbReference type="GO" id="GO:0046872">
    <property type="term" value="F:metal ion binding"/>
    <property type="evidence" value="ECO:0007669"/>
    <property type="project" value="UniProtKB-KW"/>
</dbReference>
<accession>A0A1M6F7S3</accession>
<dbReference type="Gene3D" id="1.10.246.180">
    <property type="match status" value="1"/>
</dbReference>
<sequence length="472" mass="54685">MNKNRRLFCIILMLTIVAALTLAVVYRSNVVKSDVLKWSFIYKDRKINTNFKSGKYLTIFTATDIHHLSKSLRDEGQGFKSFMGLGDGKQTDYTEEIMDAFVNDINKKKPDILIISGDLTNNGEKKSHLELAEKLNRVEESGTLVYVIPGNHDISNPWARSFQGNEQYKAETINYKEFSKIYNKFGYGESISRDKSTLSYLTAPSENLWLLMIDTNQYKNNEKNGSPQTDGRISNETLQWIKKCSELAKKNNAEIVTVMHHNLLKHSDLINKNYTINNSEEAIKVFEEYGLNLVFSGHIHIQDINYHKVDNNSHQEYNKNYIYEIVTSALSVYPQQYGVIKYSSGNGYDYSTAKVDVEAWAKETGNNHKNLNDFSEFSRKSFENNGYFKAYDVLYNNNKYSEEEKKLMCELVGELNLSYFSGTQDQVSQEYKNTKAYKLWEDSQIDFFKRYIKSITKIKDINNNKIFISKTF</sequence>
<evidence type="ECO:0000313" key="8">
    <source>
        <dbReference type="Proteomes" id="UP000184080"/>
    </source>
</evidence>
<dbReference type="AlphaFoldDB" id="A0A1M6F7S3"/>
<evidence type="ECO:0000256" key="1">
    <source>
        <dbReference type="ARBA" id="ARBA00022723"/>
    </source>
</evidence>
<dbReference type="Proteomes" id="UP000184080">
    <property type="component" value="Unassembled WGS sequence"/>
</dbReference>
<dbReference type="RefSeq" id="WP_073005717.1">
    <property type="nucleotide sequence ID" value="NZ_FQZO01000002.1"/>
</dbReference>
<evidence type="ECO:0000256" key="4">
    <source>
        <dbReference type="ARBA" id="ARBA00025742"/>
    </source>
</evidence>
<evidence type="ECO:0000259" key="6">
    <source>
        <dbReference type="Pfam" id="PF17839"/>
    </source>
</evidence>
<reference evidence="7 8" key="1">
    <citation type="submission" date="2016-11" db="EMBL/GenBank/DDBJ databases">
        <authorList>
            <person name="Jaros S."/>
            <person name="Januszkiewicz K."/>
            <person name="Wedrychowicz H."/>
        </authorList>
    </citation>
    <scope>NUCLEOTIDE SEQUENCE [LARGE SCALE GENOMIC DNA]</scope>
    <source>
        <strain evidence="7 8">DSM 21864</strain>
    </source>
</reference>
<evidence type="ECO:0000259" key="5">
    <source>
        <dbReference type="Pfam" id="PF00149"/>
    </source>
</evidence>
<evidence type="ECO:0000256" key="2">
    <source>
        <dbReference type="ARBA" id="ARBA00022801"/>
    </source>
</evidence>
<dbReference type="GO" id="GO:0016787">
    <property type="term" value="F:hydrolase activity"/>
    <property type="evidence" value="ECO:0007669"/>
    <property type="project" value="UniProtKB-KW"/>
</dbReference>
<name>A0A1M6F7S3_9CLOT</name>
<dbReference type="PANTHER" id="PTHR42988:SF2">
    <property type="entry name" value="CYCLIC NUCLEOTIDE PHOSPHODIESTERASE CBUA0032-RELATED"/>
    <property type="match status" value="1"/>
</dbReference>
<dbReference type="Pfam" id="PF00149">
    <property type="entry name" value="Metallophos"/>
    <property type="match status" value="1"/>
</dbReference>
<dbReference type="PIRSF" id="PIRSF034890">
    <property type="entry name" value="Pesteras_lmo2642"/>
    <property type="match status" value="1"/>
</dbReference>
<keyword evidence="1" id="KW-0479">Metal-binding</keyword>
<dbReference type="InterPro" id="IPR050884">
    <property type="entry name" value="CNP_phosphodiesterase-III"/>
</dbReference>
<dbReference type="PANTHER" id="PTHR42988">
    <property type="entry name" value="PHOSPHOHYDROLASE"/>
    <property type="match status" value="1"/>
</dbReference>
<evidence type="ECO:0000256" key="3">
    <source>
        <dbReference type="ARBA" id="ARBA00023004"/>
    </source>
</evidence>
<dbReference type="InterPro" id="IPR029052">
    <property type="entry name" value="Metallo-depent_PP-like"/>
</dbReference>
<dbReference type="InterPro" id="IPR012365">
    <property type="entry name" value="Pesteras_lmo2642"/>
</dbReference>
<keyword evidence="3" id="KW-0408">Iron</keyword>
<comment type="similarity">
    <text evidence="4">Belongs to the cyclic nucleotide phosphodiesterase class-III family.</text>
</comment>
<gene>
    <name evidence="7" type="ORF">SAMN05444401_1836</name>
</gene>
<dbReference type="Pfam" id="PF17839">
    <property type="entry name" value="CNP_C_terminal"/>
    <property type="match status" value="1"/>
</dbReference>
<keyword evidence="2" id="KW-0378">Hydrolase</keyword>
<evidence type="ECO:0000313" key="7">
    <source>
        <dbReference type="EMBL" id="SHI93712.1"/>
    </source>
</evidence>